<dbReference type="SUPFAM" id="SSF109854">
    <property type="entry name" value="DinB/YfiT-like putative metalloenzymes"/>
    <property type="match status" value="1"/>
</dbReference>
<accession>K0V5M6</accession>
<keyword evidence="2" id="KW-1185">Reference proteome</keyword>
<dbReference type="EMBL" id="ALQA01000017">
    <property type="protein sequence ID" value="EJZ10103.1"/>
    <property type="molecule type" value="Genomic_DNA"/>
</dbReference>
<proteinExistence type="predicted"/>
<dbReference type="Proteomes" id="UP000006072">
    <property type="component" value="Unassembled WGS sequence"/>
</dbReference>
<dbReference type="Gene3D" id="1.20.120.450">
    <property type="entry name" value="dinb family like domain"/>
    <property type="match status" value="1"/>
</dbReference>
<sequence>MNTDERTTLEAWLDFQRDTLVLKCDGLSEAQLRLASVPPSPLTLQGLVQHMAEVERNWFRRILAGEDAPPIYDPEADTTGHDGGFDLADGITFADATATWQREVAAARANSAACALTETRPFMGTEVSLRWIYLHMIGEYARHNGHADLLRERIDGTVGV</sequence>
<dbReference type="PATRIC" id="fig|1194972.3.peg.2056"/>
<dbReference type="Pfam" id="PF04978">
    <property type="entry name" value="MST"/>
    <property type="match status" value="1"/>
</dbReference>
<dbReference type="eggNOG" id="COG2318">
    <property type="taxonomic scope" value="Bacteria"/>
</dbReference>
<evidence type="ECO:0000313" key="2">
    <source>
        <dbReference type="Proteomes" id="UP000006072"/>
    </source>
</evidence>
<evidence type="ECO:0000313" key="1">
    <source>
        <dbReference type="EMBL" id="EJZ10103.1"/>
    </source>
</evidence>
<reference evidence="1 2" key="1">
    <citation type="journal article" date="2012" name="J. Bacteriol.">
        <title>Complete Genome Sequence of Mycobacterium vaccae Type Strain ATCC 25954.</title>
        <authorList>
            <person name="Ho Y.S."/>
            <person name="Adroub S.A."/>
            <person name="Abadi M."/>
            <person name="Al Alwan B."/>
            <person name="Alkhateeb R."/>
            <person name="Gao G."/>
            <person name="Ragab A."/>
            <person name="Ali S."/>
            <person name="van Soolingen D."/>
            <person name="Bitter W."/>
            <person name="Pain A."/>
            <person name="Abdallah A.M."/>
        </authorList>
    </citation>
    <scope>NUCLEOTIDE SEQUENCE [LARGE SCALE GENOMIC DNA]</scope>
    <source>
        <strain evidence="1 2">ATCC 25954</strain>
    </source>
</reference>
<protein>
    <recommendedName>
        <fullName evidence="3">Mini-circle protein</fullName>
    </recommendedName>
</protein>
<organism evidence="1 2">
    <name type="scientific">Mycolicibacterium vaccae ATCC 25954</name>
    <dbReference type="NCBI Taxonomy" id="1194972"/>
    <lineage>
        <taxon>Bacteria</taxon>
        <taxon>Bacillati</taxon>
        <taxon>Actinomycetota</taxon>
        <taxon>Actinomycetes</taxon>
        <taxon>Mycobacteriales</taxon>
        <taxon>Mycobacteriaceae</taxon>
        <taxon>Mycolicibacterium</taxon>
    </lineage>
</organism>
<dbReference type="AlphaFoldDB" id="K0V5M6"/>
<evidence type="ECO:0008006" key="3">
    <source>
        <dbReference type="Google" id="ProtNLM"/>
    </source>
</evidence>
<dbReference type="InterPro" id="IPR007061">
    <property type="entry name" value="MST-like"/>
</dbReference>
<comment type="caution">
    <text evidence="1">The sequence shown here is derived from an EMBL/GenBank/DDBJ whole genome shotgun (WGS) entry which is preliminary data.</text>
</comment>
<dbReference type="HOGENOM" id="CLU_097062_2_0_11"/>
<gene>
    <name evidence="1" type="ORF">MVAC_10257</name>
</gene>
<dbReference type="InterPro" id="IPR034660">
    <property type="entry name" value="DinB/YfiT-like"/>
</dbReference>
<name>K0V5M6_MYCVA</name>